<organism evidence="1 2">
    <name type="scientific">Dermatophagoides farinae</name>
    <name type="common">American house dust mite</name>
    <dbReference type="NCBI Taxonomy" id="6954"/>
    <lineage>
        <taxon>Eukaryota</taxon>
        <taxon>Metazoa</taxon>
        <taxon>Ecdysozoa</taxon>
        <taxon>Arthropoda</taxon>
        <taxon>Chelicerata</taxon>
        <taxon>Arachnida</taxon>
        <taxon>Acari</taxon>
        <taxon>Acariformes</taxon>
        <taxon>Sarcoptiformes</taxon>
        <taxon>Astigmata</taxon>
        <taxon>Psoroptidia</taxon>
        <taxon>Analgoidea</taxon>
        <taxon>Pyroglyphidae</taxon>
        <taxon>Dermatophagoidinae</taxon>
        <taxon>Dermatophagoides</taxon>
    </lineage>
</organism>
<dbReference type="Proteomes" id="UP000790347">
    <property type="component" value="Unassembled WGS sequence"/>
</dbReference>
<name>A0A922HQF5_DERFA</name>
<comment type="caution">
    <text evidence="1">The sequence shown here is derived from an EMBL/GenBank/DDBJ whole genome shotgun (WGS) entry which is preliminary data.</text>
</comment>
<accession>A0A922HQF5</accession>
<reference evidence="1" key="1">
    <citation type="submission" date="2013-05" db="EMBL/GenBank/DDBJ databases">
        <authorList>
            <person name="Yim A.K.Y."/>
            <person name="Chan T.F."/>
            <person name="Ji K.M."/>
            <person name="Liu X.Y."/>
            <person name="Zhou J.W."/>
            <person name="Li R.Q."/>
            <person name="Yang K.Y."/>
            <person name="Li J."/>
            <person name="Li M."/>
            <person name="Law P.T.W."/>
            <person name="Wu Y.L."/>
            <person name="Cai Z.L."/>
            <person name="Qin H."/>
            <person name="Bao Y."/>
            <person name="Leung R.K.K."/>
            <person name="Ng P.K.S."/>
            <person name="Zou J."/>
            <person name="Zhong X.J."/>
            <person name="Ran P.X."/>
            <person name="Zhong N.S."/>
            <person name="Liu Z.G."/>
            <person name="Tsui S.K.W."/>
        </authorList>
    </citation>
    <scope>NUCLEOTIDE SEQUENCE</scope>
    <source>
        <strain evidence="1">Derf</strain>
        <tissue evidence="1">Whole organism</tissue>
    </source>
</reference>
<gene>
    <name evidence="1" type="ORF">DERF_013553</name>
</gene>
<sequence>MISSKEQCYYKIITICRDMNESQYVVVDGGVGVGGKQCENSLIINFKFLQVDMKNIVV</sequence>
<evidence type="ECO:0000313" key="1">
    <source>
        <dbReference type="EMBL" id="KAH9497576.1"/>
    </source>
</evidence>
<reference evidence="1" key="2">
    <citation type="journal article" date="2022" name="Res Sq">
        <title>Comparative Genomics Reveals Insights into the Divergent Evolution of Astigmatic Mites and Household Pest Adaptations.</title>
        <authorList>
            <person name="Xiong Q."/>
            <person name="Wan A.T.-Y."/>
            <person name="Liu X.-Y."/>
            <person name="Fung C.S.-H."/>
            <person name="Xiao X."/>
            <person name="Malainual N."/>
            <person name="Hou J."/>
            <person name="Wang L."/>
            <person name="Wang M."/>
            <person name="Yang K."/>
            <person name="Cui Y."/>
            <person name="Leung E."/>
            <person name="Nong W."/>
            <person name="Shin S.-K."/>
            <person name="Au S."/>
            <person name="Jeong K.Y."/>
            <person name="Chew F.T."/>
            <person name="Hui J."/>
            <person name="Leung T.F."/>
            <person name="Tungtrongchitr A."/>
            <person name="Zhong N."/>
            <person name="Liu Z."/>
            <person name="Tsui S."/>
        </authorList>
    </citation>
    <scope>NUCLEOTIDE SEQUENCE</scope>
    <source>
        <strain evidence="1">Derf</strain>
        <tissue evidence="1">Whole organism</tissue>
    </source>
</reference>
<proteinExistence type="predicted"/>
<evidence type="ECO:0000313" key="2">
    <source>
        <dbReference type="Proteomes" id="UP000790347"/>
    </source>
</evidence>
<dbReference type="AlphaFoldDB" id="A0A922HQF5"/>
<keyword evidence="2" id="KW-1185">Reference proteome</keyword>
<protein>
    <submittedName>
        <fullName evidence="1">Uncharacterized protein</fullName>
    </submittedName>
</protein>
<dbReference type="EMBL" id="ASGP02000007">
    <property type="protein sequence ID" value="KAH9497576.1"/>
    <property type="molecule type" value="Genomic_DNA"/>
</dbReference>